<evidence type="ECO:0000313" key="4">
    <source>
        <dbReference type="Proteomes" id="UP000002382"/>
    </source>
</evidence>
<reference evidence="3 4" key="2">
    <citation type="journal article" date="2011" name="J. Bacteriol.">
        <title>Genome Sequence of Kosmotoga olearia Strain TBF 19.5.1, a Thermophilic Bacterium with a Wide Growth Temperature Range, Isolated from the Troll B Oil Platform in the North Sea.</title>
        <authorList>
            <person name="Swithers K.S."/>
            <person name="Dipippo J.L."/>
            <person name="Bruce D.C."/>
            <person name="Detter C."/>
            <person name="Tapia R."/>
            <person name="Han S."/>
            <person name="Goodwin L.A."/>
            <person name="Han J."/>
            <person name="Woyke T."/>
            <person name="Pitluck S."/>
            <person name="Pennacchio L."/>
            <person name="Nolan M."/>
            <person name="Mikhailova N."/>
            <person name="Land M.L."/>
            <person name="Nesbo C.L."/>
            <person name="Gogarten J.P."/>
            <person name="Noll K.M."/>
        </authorList>
    </citation>
    <scope>NUCLEOTIDE SEQUENCE [LARGE SCALE GENOMIC DNA]</scope>
    <source>
        <strain evidence="4">ATCC BAA-1733 / DSM 21960 / TBF 19.5.1</strain>
    </source>
</reference>
<keyword evidence="4" id="KW-1185">Reference proteome</keyword>
<reference evidence="3 4" key="1">
    <citation type="submission" date="2009-06" db="EMBL/GenBank/DDBJ databases">
        <title>Complete sequence of Thermotogales bacterium TBF 19.5.1.</title>
        <authorList>
            <consortium name="US DOE Joint Genome Institute"/>
            <person name="Lucas S."/>
            <person name="Copeland A."/>
            <person name="Lapidus A."/>
            <person name="Glavina del Rio T."/>
            <person name="Tice H."/>
            <person name="Bruce D."/>
            <person name="Goodwin L."/>
            <person name="Pitluck S."/>
            <person name="Chertkov O."/>
            <person name="Brettin T."/>
            <person name="Detter J.C."/>
            <person name="Han C."/>
            <person name="Schmutz J."/>
            <person name="Larimer F."/>
            <person name="Land M."/>
            <person name="Hauser L."/>
            <person name="Kyrpides N."/>
            <person name="Ovchinnikova G."/>
            <person name="Noll K."/>
        </authorList>
    </citation>
    <scope>NUCLEOTIDE SEQUENCE [LARGE SCALE GENOMIC DNA]</scope>
    <source>
        <strain evidence="4">ATCC BAA-1733 / DSM 21960 / TBF 19.5.1</strain>
    </source>
</reference>
<dbReference type="CAZy" id="GT4">
    <property type="family name" value="Glycosyltransferase Family 4"/>
</dbReference>
<feature type="domain" description="Glycosyltransferase subfamily 4-like N-terminal" evidence="2">
    <location>
        <begin position="41"/>
        <end position="139"/>
    </location>
</feature>
<dbReference type="HOGENOM" id="CLU_055069_0_0_0"/>
<dbReference type="Pfam" id="PF00534">
    <property type="entry name" value="Glycos_transf_1"/>
    <property type="match status" value="1"/>
</dbReference>
<dbReference type="CDD" id="cd03801">
    <property type="entry name" value="GT4_PimA-like"/>
    <property type="match status" value="1"/>
</dbReference>
<evidence type="ECO:0000259" key="1">
    <source>
        <dbReference type="Pfam" id="PF00534"/>
    </source>
</evidence>
<keyword evidence="3" id="KW-0808">Transferase</keyword>
<dbReference type="InterPro" id="IPR028098">
    <property type="entry name" value="Glyco_trans_4-like_N"/>
</dbReference>
<dbReference type="Pfam" id="PF13439">
    <property type="entry name" value="Glyco_transf_4"/>
    <property type="match status" value="1"/>
</dbReference>
<dbReference type="PANTHER" id="PTHR45947:SF3">
    <property type="entry name" value="SULFOQUINOVOSYL TRANSFERASE SQD2"/>
    <property type="match status" value="1"/>
</dbReference>
<proteinExistence type="predicted"/>
<dbReference type="PANTHER" id="PTHR45947">
    <property type="entry name" value="SULFOQUINOVOSYL TRANSFERASE SQD2"/>
    <property type="match status" value="1"/>
</dbReference>
<dbReference type="InterPro" id="IPR050194">
    <property type="entry name" value="Glycosyltransferase_grp1"/>
</dbReference>
<sequence>MKVLLYSENQKLFQKSGVGVALKHQMEALKRAGVNFTLNPKESFDIVHINTIGPGAWRLLKTSKRRGIPVIYHTHTTYEDFRNSFLFSNLAAPTIKRLLKKRYGAADYLIFPSKYTQETVRNYAVKTPGSVVSNGVDIEKFRKNEKLSHKFLETFSIKPPVILNVGLPLKRKGIHEFISVAKQLPEYTFVWFGAKFSALQPREVRNILKHPPKNVLFPGYVPSEILLGALSAADVFFFPSYEENEGIAVLEALSTECAVLIRDIPVYREWMHSGKNCLKGRSVPEFVDAIRKLIENPSFAKKLGKNGRKTAEERSLEKVGAKLKKIYEELLGGGL</sequence>
<evidence type="ECO:0000259" key="2">
    <source>
        <dbReference type="Pfam" id="PF13439"/>
    </source>
</evidence>
<organism evidence="3 4">
    <name type="scientific">Kosmotoga olearia (strain ATCC BAA-1733 / DSM 21960 / TBF 19.5.1)</name>
    <dbReference type="NCBI Taxonomy" id="521045"/>
    <lineage>
        <taxon>Bacteria</taxon>
        <taxon>Thermotogati</taxon>
        <taxon>Thermotogota</taxon>
        <taxon>Thermotogae</taxon>
        <taxon>Kosmotogales</taxon>
        <taxon>Kosmotogaceae</taxon>
        <taxon>Kosmotoga</taxon>
    </lineage>
</organism>
<feature type="domain" description="Glycosyl transferase family 1" evidence="1">
    <location>
        <begin position="158"/>
        <end position="309"/>
    </location>
</feature>
<dbReference type="OrthoDB" id="179766at2"/>
<dbReference type="STRING" id="521045.Kole_0750"/>
<dbReference type="Gene3D" id="3.40.50.2000">
    <property type="entry name" value="Glycogen Phosphorylase B"/>
    <property type="match status" value="2"/>
</dbReference>
<dbReference type="AlphaFoldDB" id="C5CG23"/>
<accession>C5CG23</accession>
<dbReference type="InterPro" id="IPR001296">
    <property type="entry name" value="Glyco_trans_1"/>
</dbReference>
<name>C5CG23_KOSOT</name>
<dbReference type="KEGG" id="kol:Kole_0750"/>
<dbReference type="Proteomes" id="UP000002382">
    <property type="component" value="Chromosome"/>
</dbReference>
<dbReference type="GO" id="GO:0016757">
    <property type="term" value="F:glycosyltransferase activity"/>
    <property type="evidence" value="ECO:0007669"/>
    <property type="project" value="InterPro"/>
</dbReference>
<gene>
    <name evidence="3" type="ordered locus">Kole_0750</name>
</gene>
<dbReference type="RefSeq" id="WP_015868130.1">
    <property type="nucleotide sequence ID" value="NC_012785.1"/>
</dbReference>
<dbReference type="eggNOG" id="COG0438">
    <property type="taxonomic scope" value="Bacteria"/>
</dbReference>
<protein>
    <submittedName>
        <fullName evidence="3">Glycosyl transferase group 1</fullName>
    </submittedName>
</protein>
<evidence type="ECO:0000313" key="3">
    <source>
        <dbReference type="EMBL" id="ACR79464.1"/>
    </source>
</evidence>
<dbReference type="SUPFAM" id="SSF53756">
    <property type="entry name" value="UDP-Glycosyltransferase/glycogen phosphorylase"/>
    <property type="match status" value="1"/>
</dbReference>
<dbReference type="EMBL" id="CP001634">
    <property type="protein sequence ID" value="ACR79464.1"/>
    <property type="molecule type" value="Genomic_DNA"/>
</dbReference>